<keyword evidence="2" id="KW-1185">Reference proteome</keyword>
<gene>
    <name evidence="1" type="ORF">FGIG_07379</name>
</gene>
<proteinExistence type="predicted"/>
<accession>A0A504YCC7</accession>
<reference evidence="1 2" key="1">
    <citation type="submission" date="2019-04" db="EMBL/GenBank/DDBJ databases">
        <title>Annotation for the trematode Fasciola gigantica.</title>
        <authorList>
            <person name="Choi Y.-J."/>
        </authorList>
    </citation>
    <scope>NUCLEOTIDE SEQUENCE [LARGE SCALE GENOMIC DNA]</scope>
    <source>
        <strain evidence="1">Uganda_cow_1</strain>
    </source>
</reference>
<comment type="caution">
    <text evidence="1">The sequence shown here is derived from an EMBL/GenBank/DDBJ whole genome shotgun (WGS) entry which is preliminary data.</text>
</comment>
<name>A0A504YCC7_FASGI</name>
<dbReference type="EMBL" id="SUNJ01012255">
    <property type="protein sequence ID" value="TPP58211.1"/>
    <property type="molecule type" value="Genomic_DNA"/>
</dbReference>
<organism evidence="1 2">
    <name type="scientific">Fasciola gigantica</name>
    <name type="common">Giant liver fluke</name>
    <dbReference type="NCBI Taxonomy" id="46835"/>
    <lineage>
        <taxon>Eukaryota</taxon>
        <taxon>Metazoa</taxon>
        <taxon>Spiralia</taxon>
        <taxon>Lophotrochozoa</taxon>
        <taxon>Platyhelminthes</taxon>
        <taxon>Trematoda</taxon>
        <taxon>Digenea</taxon>
        <taxon>Plagiorchiida</taxon>
        <taxon>Echinostomata</taxon>
        <taxon>Echinostomatoidea</taxon>
        <taxon>Fasciolidae</taxon>
        <taxon>Fasciola</taxon>
    </lineage>
</organism>
<sequence>MHAILSFFVFRRFPKPPKVDKNRVLFNNSLLVSLDDTFESADVHKSQSKPRHKSRELLLSITYTLQDEATGKLLRQLFKDNVASL</sequence>
<protein>
    <submittedName>
        <fullName evidence="1">Uncharacterized protein</fullName>
    </submittedName>
</protein>
<dbReference type="AlphaFoldDB" id="A0A504YCC7"/>
<dbReference type="Proteomes" id="UP000316759">
    <property type="component" value="Unassembled WGS sequence"/>
</dbReference>
<evidence type="ECO:0000313" key="2">
    <source>
        <dbReference type="Proteomes" id="UP000316759"/>
    </source>
</evidence>
<evidence type="ECO:0000313" key="1">
    <source>
        <dbReference type="EMBL" id="TPP58211.1"/>
    </source>
</evidence>
<dbReference type="OrthoDB" id="10568778at2759"/>